<evidence type="ECO:0000256" key="3">
    <source>
        <dbReference type="ARBA" id="ARBA00022553"/>
    </source>
</evidence>
<gene>
    <name evidence="12" type="ORF">JK360_11235</name>
</gene>
<evidence type="ECO:0000256" key="9">
    <source>
        <dbReference type="SAM" id="Phobius"/>
    </source>
</evidence>
<feature type="region of interest" description="Disordered" evidence="8">
    <location>
        <begin position="655"/>
        <end position="766"/>
    </location>
</feature>
<dbReference type="InterPro" id="IPR036890">
    <property type="entry name" value="HATPase_C_sf"/>
</dbReference>
<dbReference type="Pfam" id="PF08376">
    <property type="entry name" value="NIT"/>
    <property type="match status" value="1"/>
</dbReference>
<proteinExistence type="predicted"/>
<feature type="compositionally biased region" description="Pro residues" evidence="8">
    <location>
        <begin position="1"/>
        <end position="12"/>
    </location>
</feature>
<feature type="compositionally biased region" description="Low complexity" evidence="8">
    <location>
        <begin position="655"/>
        <end position="664"/>
    </location>
</feature>
<dbReference type="PANTHER" id="PTHR45436:SF5">
    <property type="entry name" value="SENSOR HISTIDINE KINASE TRCS"/>
    <property type="match status" value="1"/>
</dbReference>
<feature type="region of interest" description="Disordered" evidence="8">
    <location>
        <begin position="1"/>
        <end position="22"/>
    </location>
</feature>
<sequence>MTPTDPEGPPPEGQRKQPRNRRRGVVRLRTLLIWLAVVPTVAMGAQVFVSADRLLQQSANLRADVADGERIGRPLYDLMAQMQAERSMTAARWAGSPVARTALTRQRAATDRAVAAFQRAAGVRDARDDDQVDRYVREVQKQLGELDAYRERTDARSGSADRTTGYYSDAIGRMIRVYQEFSNMDDAGLTQESRPVVALFAASEVLAREDTLFASAGPARRLSGARFGELTNSIGAHRFLYGTSIVPYLPEDGRKAYARIAASDAWKSMSRIEDAALADHHDIPNGVALPRAVGDWPAAYGKLAPQLTALNSERVQAVIERADATADALEAEVWWMVAGSAAGLLLVVAVVVFTTRTVLRRMAMLHERTVTVAEKTLPDIVDRLQRGRPLDAAALPEPGRERDEVGRISDAFARAVTVSVEGYRQLADERHGFGMFAAGIAARTGNLVSRQLSLTEDLQDTFGHDEALLAQLMKSDQLTVGMRRQIENLLILAGGEITDPHTEPMRIADVLREAAAEVEDFRRIDRVALDEISVEARSISAISHLLAELLDNATRFSPPASKVAIRAELVTDGLSVEIEDRGPRVAAERYEEMNARLHAAPPYAVLAENAHRLGLFVVGHLADQLQARVTLRRSAFGGTAAIVIIPQEHLVRTEAAAPAAAAPHVPAPERPSPRTPAPPRQQERKPELVLHASPVAPAEPAGPAPAGAGLPRRGSAEARATVRPLTRDGSAPPPLPERVPQTHMARQLREPRTVEKPAGQDTATPEEVADAWADYEQGTETVEIELRQDQP</sequence>
<evidence type="ECO:0000256" key="4">
    <source>
        <dbReference type="ARBA" id="ARBA00022679"/>
    </source>
</evidence>
<protein>
    <recommendedName>
        <fullName evidence="2">histidine kinase</fullName>
        <ecNumber evidence="2">2.7.13.3</ecNumber>
    </recommendedName>
</protein>
<evidence type="ECO:0000256" key="8">
    <source>
        <dbReference type="SAM" id="MobiDB-lite"/>
    </source>
</evidence>
<feature type="domain" description="Histidine kinase" evidence="10">
    <location>
        <begin position="542"/>
        <end position="649"/>
    </location>
</feature>
<reference evidence="12 13" key="1">
    <citation type="submission" date="2021-01" db="EMBL/GenBank/DDBJ databases">
        <title>WGS of actinomycetes isolated from Thailand.</title>
        <authorList>
            <person name="Thawai C."/>
        </authorList>
    </citation>
    <scope>NUCLEOTIDE SEQUENCE [LARGE SCALE GENOMIC DNA]</scope>
    <source>
        <strain evidence="12 13">CH9-7</strain>
    </source>
</reference>
<evidence type="ECO:0000256" key="2">
    <source>
        <dbReference type="ARBA" id="ARBA00012438"/>
    </source>
</evidence>
<dbReference type="InterPro" id="IPR003594">
    <property type="entry name" value="HATPase_dom"/>
</dbReference>
<dbReference type="EMBL" id="JAERRI010000005">
    <property type="protein sequence ID" value="MBL1089966.1"/>
    <property type="molecule type" value="Genomic_DNA"/>
</dbReference>
<keyword evidence="9" id="KW-0472">Membrane</keyword>
<keyword evidence="5 9" id="KW-0812">Transmembrane</keyword>
<feature type="compositionally biased region" description="Low complexity" evidence="8">
    <location>
        <begin position="692"/>
        <end position="713"/>
    </location>
</feature>
<dbReference type="InterPro" id="IPR050428">
    <property type="entry name" value="TCS_sensor_his_kinase"/>
</dbReference>
<feature type="compositionally biased region" description="Pro residues" evidence="8">
    <location>
        <begin position="665"/>
        <end position="679"/>
    </location>
</feature>
<evidence type="ECO:0000313" key="12">
    <source>
        <dbReference type="EMBL" id="MBL1089966.1"/>
    </source>
</evidence>
<feature type="transmembrane region" description="Helical" evidence="9">
    <location>
        <begin position="333"/>
        <end position="354"/>
    </location>
</feature>
<dbReference type="EC" id="2.7.13.3" evidence="2"/>
<dbReference type="PROSITE" id="PS50906">
    <property type="entry name" value="NIT"/>
    <property type="match status" value="1"/>
</dbReference>
<keyword evidence="3" id="KW-0597">Phosphoprotein</keyword>
<evidence type="ECO:0000313" key="13">
    <source>
        <dbReference type="Proteomes" id="UP000629371"/>
    </source>
</evidence>
<dbReference type="SMART" id="SM00387">
    <property type="entry name" value="HATPase_c"/>
    <property type="match status" value="1"/>
</dbReference>
<dbReference type="InterPro" id="IPR010910">
    <property type="entry name" value="Nitrate/nitrite_sensing_bac"/>
</dbReference>
<evidence type="ECO:0000256" key="1">
    <source>
        <dbReference type="ARBA" id="ARBA00000085"/>
    </source>
</evidence>
<evidence type="ECO:0000256" key="7">
    <source>
        <dbReference type="ARBA" id="ARBA00022989"/>
    </source>
</evidence>
<evidence type="ECO:0000256" key="5">
    <source>
        <dbReference type="ARBA" id="ARBA00022692"/>
    </source>
</evidence>
<dbReference type="PANTHER" id="PTHR45436">
    <property type="entry name" value="SENSOR HISTIDINE KINASE YKOH"/>
    <property type="match status" value="1"/>
</dbReference>
<evidence type="ECO:0000259" key="11">
    <source>
        <dbReference type="PROSITE" id="PS50906"/>
    </source>
</evidence>
<dbReference type="SUPFAM" id="SSF55874">
    <property type="entry name" value="ATPase domain of HSP90 chaperone/DNA topoisomerase II/histidine kinase"/>
    <property type="match status" value="1"/>
</dbReference>
<keyword evidence="7 9" id="KW-1133">Transmembrane helix</keyword>
<dbReference type="InterPro" id="IPR013587">
    <property type="entry name" value="Nitrate/nitrite_sensing"/>
</dbReference>
<feature type="domain" description="NIT" evidence="11">
    <location>
        <begin position="73"/>
        <end position="325"/>
    </location>
</feature>
<evidence type="ECO:0000259" key="10">
    <source>
        <dbReference type="PROSITE" id="PS50109"/>
    </source>
</evidence>
<dbReference type="InterPro" id="IPR005467">
    <property type="entry name" value="His_kinase_dom"/>
</dbReference>
<keyword evidence="4" id="KW-0808">Transferase</keyword>
<comment type="catalytic activity">
    <reaction evidence="1">
        <text>ATP + protein L-histidine = ADP + protein N-phospho-L-histidine.</text>
        <dbReference type="EC" id="2.7.13.3"/>
    </reaction>
</comment>
<accession>A0ABS1MQ98</accession>
<dbReference type="GO" id="GO:0016301">
    <property type="term" value="F:kinase activity"/>
    <property type="evidence" value="ECO:0007669"/>
    <property type="project" value="UniProtKB-KW"/>
</dbReference>
<name>A0ABS1MQ98_9ACTN</name>
<dbReference type="PROSITE" id="PS50109">
    <property type="entry name" value="HIS_KIN"/>
    <property type="match status" value="1"/>
</dbReference>
<organism evidence="12 13">
    <name type="scientific">Streptomyces siderophoricus</name>
    <dbReference type="NCBI Taxonomy" id="2802281"/>
    <lineage>
        <taxon>Bacteria</taxon>
        <taxon>Bacillati</taxon>
        <taxon>Actinomycetota</taxon>
        <taxon>Actinomycetes</taxon>
        <taxon>Kitasatosporales</taxon>
        <taxon>Streptomycetaceae</taxon>
        <taxon>Streptomyces</taxon>
    </lineage>
</organism>
<dbReference type="Pfam" id="PF02518">
    <property type="entry name" value="HATPase_c"/>
    <property type="match status" value="1"/>
</dbReference>
<keyword evidence="13" id="KW-1185">Reference proteome</keyword>
<feature type="transmembrane region" description="Helical" evidence="9">
    <location>
        <begin position="31"/>
        <end position="49"/>
    </location>
</feature>
<dbReference type="Proteomes" id="UP000629371">
    <property type="component" value="Unassembled WGS sequence"/>
</dbReference>
<keyword evidence="6 12" id="KW-0418">Kinase</keyword>
<comment type="caution">
    <text evidence="12">The sequence shown here is derived from an EMBL/GenBank/DDBJ whole genome shotgun (WGS) entry which is preliminary data.</text>
</comment>
<dbReference type="Gene3D" id="3.30.565.10">
    <property type="entry name" value="Histidine kinase-like ATPase, C-terminal domain"/>
    <property type="match status" value="1"/>
</dbReference>
<evidence type="ECO:0000256" key="6">
    <source>
        <dbReference type="ARBA" id="ARBA00022777"/>
    </source>
</evidence>